<dbReference type="InterPro" id="IPR050232">
    <property type="entry name" value="FBL13/AtMIF1-like"/>
</dbReference>
<accession>A0ABM4UEU1</accession>
<evidence type="ECO:0000259" key="1">
    <source>
        <dbReference type="SMART" id="SM00579"/>
    </source>
</evidence>
<protein>
    <submittedName>
        <fullName evidence="3">FBD-associated F-box protein At5g56820</fullName>
    </submittedName>
</protein>
<dbReference type="InterPro" id="IPR006566">
    <property type="entry name" value="FBD"/>
</dbReference>
<dbReference type="PANTHER" id="PTHR31900:SF30">
    <property type="entry name" value="SUPERFAMILY PROTEIN, PUTATIVE-RELATED"/>
    <property type="match status" value="1"/>
</dbReference>
<dbReference type="Proteomes" id="UP001652660">
    <property type="component" value="Chromosome 5e"/>
</dbReference>
<dbReference type="GeneID" id="140007019"/>
<keyword evidence="2" id="KW-1185">Reference proteome</keyword>
<dbReference type="RefSeq" id="XP_071905802.1">
    <property type="nucleotide sequence ID" value="XM_072049701.1"/>
</dbReference>
<reference evidence="3" key="1">
    <citation type="submission" date="2025-08" db="UniProtKB">
        <authorList>
            <consortium name="RefSeq"/>
        </authorList>
    </citation>
    <scope>IDENTIFICATION</scope>
    <source>
        <tissue evidence="3">Leaves</tissue>
    </source>
</reference>
<dbReference type="SMART" id="SM00579">
    <property type="entry name" value="FBD"/>
    <property type="match status" value="1"/>
</dbReference>
<feature type="domain" description="FBD" evidence="1">
    <location>
        <begin position="240"/>
        <end position="314"/>
    </location>
</feature>
<organism evidence="2 3">
    <name type="scientific">Coffea arabica</name>
    <name type="common">Arabian coffee</name>
    <dbReference type="NCBI Taxonomy" id="13443"/>
    <lineage>
        <taxon>Eukaryota</taxon>
        <taxon>Viridiplantae</taxon>
        <taxon>Streptophyta</taxon>
        <taxon>Embryophyta</taxon>
        <taxon>Tracheophyta</taxon>
        <taxon>Spermatophyta</taxon>
        <taxon>Magnoliopsida</taxon>
        <taxon>eudicotyledons</taxon>
        <taxon>Gunneridae</taxon>
        <taxon>Pentapetalae</taxon>
        <taxon>asterids</taxon>
        <taxon>lamiids</taxon>
        <taxon>Gentianales</taxon>
        <taxon>Rubiaceae</taxon>
        <taxon>Ixoroideae</taxon>
        <taxon>Gardenieae complex</taxon>
        <taxon>Bertiereae - Coffeeae clade</taxon>
        <taxon>Coffeeae</taxon>
        <taxon>Coffea</taxon>
    </lineage>
</organism>
<name>A0ABM4UEU1_COFAR</name>
<sequence>MPAVLWHDIQVLDICILEYHDNCISLPREIFLCITLSLKTTWEINSQSSQIGVLAESQILAFRIFSCTTRFGGSAIWFRLSMVRGIDHLEHGGIEGLHLSIPTLRKLTIVDTYCRLHKIDIDAPHLLYLKINLVAASVHAPGFFNICTCESLARADLSLGQIDNLGAKLFKSFSVTHNIHSLKLSAELLQLTPNNDSSPLVVSWIQHVPNLEVLIVNLQGIGSRSTGQGIYFSAPDVQPLCLTQKLKEVQIRNFKGSEFECEFPKYLLQHGAVLERMTIGGDLADDKSENWPSSVCKKLMKFRRGSENCEVELN</sequence>
<evidence type="ECO:0000313" key="2">
    <source>
        <dbReference type="Proteomes" id="UP001652660"/>
    </source>
</evidence>
<dbReference type="PANTHER" id="PTHR31900">
    <property type="entry name" value="F-BOX/RNI SUPERFAMILY PROTEIN-RELATED"/>
    <property type="match status" value="1"/>
</dbReference>
<dbReference type="Pfam" id="PF08387">
    <property type="entry name" value="FBD"/>
    <property type="match status" value="1"/>
</dbReference>
<gene>
    <name evidence="3" type="primary">LOC140007019</name>
</gene>
<evidence type="ECO:0000313" key="3">
    <source>
        <dbReference type="RefSeq" id="XP_071905802.1"/>
    </source>
</evidence>
<proteinExistence type="predicted"/>